<dbReference type="Proteomes" id="UP000598775">
    <property type="component" value="Unassembled WGS sequence"/>
</dbReference>
<dbReference type="PANTHER" id="PTHR43252">
    <property type="entry name" value="TRANSCRIPTIONAL REGULATOR YQJI"/>
    <property type="match status" value="1"/>
</dbReference>
<proteinExistence type="predicted"/>
<evidence type="ECO:0000313" key="2">
    <source>
        <dbReference type="EMBL" id="GGF24570.1"/>
    </source>
</evidence>
<dbReference type="InterPro" id="IPR005149">
    <property type="entry name" value="Tscrpt_reg_PadR_N"/>
</dbReference>
<dbReference type="Pfam" id="PF03551">
    <property type="entry name" value="PadR"/>
    <property type="match status" value="1"/>
</dbReference>
<dbReference type="PANTHER" id="PTHR43252:SF6">
    <property type="entry name" value="NEGATIVE TRANSCRIPTION REGULATOR PADR"/>
    <property type="match status" value="1"/>
</dbReference>
<evidence type="ECO:0000313" key="3">
    <source>
        <dbReference type="Proteomes" id="UP000598775"/>
    </source>
</evidence>
<evidence type="ECO:0000259" key="1">
    <source>
        <dbReference type="Pfam" id="PF03551"/>
    </source>
</evidence>
<sequence>MSVRASILAILTLGSGYGLQVHAEIENRTARAGEINVGQIYSTLARLKTAGLVQVRSATSDGLPLYELTPDGRAEAEHWLTSVDPTTGPAWSDMVNHLLLASSLPSAELSALVSGYRALWLDAAAARVTRAAQAEELRAAANRAVAEAALAWLAHFETREVAPLDYTMARPRRGRRPASTLVLN</sequence>
<dbReference type="AlphaFoldDB" id="A0A917B543"/>
<dbReference type="InterPro" id="IPR036390">
    <property type="entry name" value="WH_DNA-bd_sf"/>
</dbReference>
<dbReference type="InterPro" id="IPR036388">
    <property type="entry name" value="WH-like_DNA-bd_sf"/>
</dbReference>
<dbReference type="SUPFAM" id="SSF46785">
    <property type="entry name" value="Winged helix' DNA-binding domain"/>
    <property type="match status" value="1"/>
</dbReference>
<comment type="caution">
    <text evidence="2">The sequence shown here is derived from an EMBL/GenBank/DDBJ whole genome shotgun (WGS) entry which is preliminary data.</text>
</comment>
<reference evidence="2 3" key="1">
    <citation type="journal article" date="2014" name="Int. J. Syst. Evol. Microbiol.">
        <title>Complete genome sequence of Corynebacterium casei LMG S-19264T (=DSM 44701T), isolated from a smear-ripened cheese.</title>
        <authorList>
            <consortium name="US DOE Joint Genome Institute (JGI-PGF)"/>
            <person name="Walter F."/>
            <person name="Albersmeier A."/>
            <person name="Kalinowski J."/>
            <person name="Ruckert C."/>
        </authorList>
    </citation>
    <scope>NUCLEOTIDE SEQUENCE [LARGE SCALE GENOMIC DNA]</scope>
    <source>
        <strain evidence="2 3">CGMCC 1.12976</strain>
    </source>
</reference>
<protein>
    <recommendedName>
        <fullName evidence="1">Transcription regulator PadR N-terminal domain-containing protein</fullName>
    </recommendedName>
</protein>
<dbReference type="Gene3D" id="1.10.10.10">
    <property type="entry name" value="Winged helix-like DNA-binding domain superfamily/Winged helix DNA-binding domain"/>
    <property type="match status" value="1"/>
</dbReference>
<accession>A0A917B543</accession>
<gene>
    <name evidence="2" type="ORF">GCM10011399_17580</name>
</gene>
<dbReference type="EMBL" id="BMGP01000003">
    <property type="protein sequence ID" value="GGF24570.1"/>
    <property type="molecule type" value="Genomic_DNA"/>
</dbReference>
<feature type="domain" description="Transcription regulator PadR N-terminal" evidence="1">
    <location>
        <begin position="7"/>
        <end position="77"/>
    </location>
</feature>
<organism evidence="2 3">
    <name type="scientific">Subtercola lobariae</name>
    <dbReference type="NCBI Taxonomy" id="1588641"/>
    <lineage>
        <taxon>Bacteria</taxon>
        <taxon>Bacillati</taxon>
        <taxon>Actinomycetota</taxon>
        <taxon>Actinomycetes</taxon>
        <taxon>Micrococcales</taxon>
        <taxon>Microbacteriaceae</taxon>
        <taxon>Subtercola</taxon>
    </lineage>
</organism>
<dbReference type="RefSeq" id="WP_188676999.1">
    <property type="nucleotide sequence ID" value="NZ_BMGP01000003.1"/>
</dbReference>
<name>A0A917B543_9MICO</name>
<keyword evidence="3" id="KW-1185">Reference proteome</keyword>